<keyword evidence="2" id="KW-0812">Transmembrane</keyword>
<sequence length="361" mass="39748">MAADPHTTLSMLSGLCNKALWLSICLLIVAFLLASSSTTTMVYVSGPPGRPLSLHANFTQDDDVHWYRLKGNETVSLCSCMVGDGVFIARSNMSLGCLPWQLILFNMTVNDGGLYYVNGTNGTTRTSTTVWFNVTIGLQFAPKTTKPPKKTTNKRAKLSERTGMSLFRYARDLDSVRRKDDDNNIHLGLGGIVMNVTGQPPSSPPFPGPSESTWNVTTGGEDGGERSVTTTTVAVSTRPTTLSGKTNASTSTATSTAPVTTTRTTTRVRTTRTNSTSGVTTRTTTTTVRPQPDCLLRTQLSYHHTVQAQPQKIAVHYTWLILLILFIVLVILFCLRIPQKLYDKWRNRRRYGQVYVVDTEL</sequence>
<dbReference type="EMBL" id="AF480884">
    <property type="protein sequence ID" value="AAM00659.2"/>
    <property type="molecule type" value="Genomic_DNA"/>
</dbReference>
<keyword evidence="2" id="KW-1133">Transmembrane helix</keyword>
<dbReference type="EMBL" id="MZ151943">
    <property type="protein sequence ID" value="QXV67760.1"/>
    <property type="molecule type" value="Genomic_DNA"/>
</dbReference>
<evidence type="ECO:0000313" key="3">
    <source>
        <dbReference type="EMBL" id="AAM00659.2"/>
    </source>
</evidence>
<protein>
    <submittedName>
        <fullName evidence="3">Membrane glycoprotein UL8</fullName>
    </submittedName>
</protein>
<dbReference type="Proteomes" id="UP000099188">
    <property type="component" value="Segment"/>
</dbReference>
<keyword evidence="5" id="KW-1185">Reference proteome</keyword>
<dbReference type="KEGG" id="vg:935536"/>
<evidence type="ECO:0000256" key="2">
    <source>
        <dbReference type="SAM" id="Phobius"/>
    </source>
</evidence>
<dbReference type="InterPro" id="IPR036179">
    <property type="entry name" value="Ig-like_dom_sf"/>
</dbReference>
<dbReference type="RefSeq" id="NP_612653.2">
    <property type="nucleotide sequence ID" value="NC_003521.1"/>
</dbReference>
<organism evidence="3 5">
    <name type="scientific">Panine betaherpesvirus 2</name>
    <name type="common">Chimpanzee cytomegalovirus</name>
    <dbReference type="NCBI Taxonomy" id="188763"/>
    <lineage>
        <taxon>Viruses</taxon>
        <taxon>Duplodnaviria</taxon>
        <taxon>Heunggongvirae</taxon>
        <taxon>Peploviricota</taxon>
        <taxon>Herviviricetes</taxon>
        <taxon>Herpesvirales</taxon>
        <taxon>Orthoherpesviridae</taxon>
        <taxon>Betaherpesvirinae</taxon>
        <taxon>Cytomegalovirus</taxon>
        <taxon>Cytomegalovirus paninebeta2</taxon>
    </lineage>
</organism>
<reference evidence="4" key="2">
    <citation type="submission" date="2021-05" db="EMBL/GenBank/DDBJ databases">
        <title>Cloning and multi-omic analysis of chimpanzee cytomegalovirus: a resource for comparative functional genomics.</title>
        <authorList>
            <person name="Phan Q.V."/>
        </authorList>
    </citation>
    <scope>NUCLEOTIDE SEQUENCE</scope>
    <source>
        <strain evidence="4">Heberling</strain>
    </source>
</reference>
<dbReference type="OrthoDB" id="39367at10239"/>
<evidence type="ECO:0000313" key="4">
    <source>
        <dbReference type="EMBL" id="QXV67760.1"/>
    </source>
</evidence>
<keyword evidence="2" id="KW-0472">Membrane</keyword>
<feature type="transmembrane region" description="Helical" evidence="2">
    <location>
        <begin position="317"/>
        <end position="338"/>
    </location>
</feature>
<proteinExistence type="predicted"/>
<gene>
    <name evidence="3" type="primary">UL8</name>
    <name evidence="3" type="ORF">CCMVgp011</name>
</gene>
<feature type="transmembrane region" description="Helical" evidence="2">
    <location>
        <begin position="20"/>
        <end position="44"/>
    </location>
</feature>
<reference evidence="3 5" key="1">
    <citation type="journal article" date="2003" name="J. Gen. Virol.">
        <title>The human cytomegalovirus genome revisited: comparison with the chimpanzee cytomegalovirus genome.</title>
        <authorList>
            <person name="Davison A.J."/>
            <person name="Dolan A."/>
            <person name="Akter P."/>
            <person name="Addison C."/>
            <person name="Dargan D.J."/>
            <person name="Alcendor D.J."/>
            <person name="McGeoch D.J."/>
            <person name="Hayward G.S."/>
        </authorList>
    </citation>
    <scope>NUCLEOTIDE SEQUENCE [LARGE SCALE GENOMIC DNA]</scope>
    <source>
        <strain evidence="3">Heberling</strain>
    </source>
</reference>
<name>Q8QS78_9BETA</name>
<dbReference type="GeneID" id="935536"/>
<dbReference type="SUPFAM" id="SSF48726">
    <property type="entry name" value="Immunoglobulin"/>
    <property type="match status" value="1"/>
</dbReference>
<accession>Q8QS78</accession>
<feature type="region of interest" description="Disordered" evidence="1">
    <location>
        <begin position="240"/>
        <end position="288"/>
    </location>
</feature>
<evidence type="ECO:0000256" key="1">
    <source>
        <dbReference type="SAM" id="MobiDB-lite"/>
    </source>
</evidence>
<evidence type="ECO:0000313" key="5">
    <source>
        <dbReference type="Proteomes" id="UP000099188"/>
    </source>
</evidence>